<dbReference type="PROSITE" id="PS50240">
    <property type="entry name" value="TRYPSIN_DOM"/>
    <property type="match status" value="1"/>
</dbReference>
<dbReference type="PANTHER" id="PTHR24276:SF98">
    <property type="entry name" value="FI18310P1-RELATED"/>
    <property type="match status" value="1"/>
</dbReference>
<sequence>MARLVGAVARAAGVGVAVVTVVAAGLSGAHAKPVEPAIVGGQDAEIEDFPFTVALRFSSSGEQFCGGTLVAPDKVVTAAHCVAPQDPGDLAVVSGRTELSSNDGTVSDVSDIWVHPDNGTDGANYDVAVLTLAESLDRRTADLAERDDPAYEPDTEATVLGWGRTSEGGESADHLQQVQVPITTDEYCSDAYGDSYRKSGMFCAGLDEGGKDACQGDSGGPIVVGSTLIGVVSWGEGCARPGKPGVYAKVGAFVEELSDQIGDDEGDPNEPEPTSTSTEEPEPTTEPTDEPAPQPEPAPTSTPSATDEPAPQPQPAPTTTPTTTSAP</sequence>
<feature type="region of interest" description="Disordered" evidence="4">
    <location>
        <begin position="260"/>
        <end position="327"/>
    </location>
</feature>
<proteinExistence type="inferred from homology"/>
<dbReference type="InterPro" id="IPR043504">
    <property type="entry name" value="Peptidase_S1_PA_chymotrypsin"/>
</dbReference>
<evidence type="ECO:0000259" key="5">
    <source>
        <dbReference type="PROSITE" id="PS50240"/>
    </source>
</evidence>
<dbReference type="InterPro" id="IPR001254">
    <property type="entry name" value="Trypsin_dom"/>
</dbReference>
<keyword evidence="2" id="KW-1015">Disulfide bond</keyword>
<dbReference type="RefSeq" id="WP_345398664.1">
    <property type="nucleotide sequence ID" value="NZ_BAABLA010000028.1"/>
</dbReference>
<keyword evidence="3 6" id="KW-0645">Protease</keyword>
<evidence type="ECO:0000256" key="4">
    <source>
        <dbReference type="SAM" id="MobiDB-lite"/>
    </source>
</evidence>
<dbReference type="CDD" id="cd00190">
    <property type="entry name" value="Tryp_SPc"/>
    <property type="match status" value="1"/>
</dbReference>
<keyword evidence="3" id="KW-0378">Hydrolase</keyword>
<evidence type="ECO:0000313" key="6">
    <source>
        <dbReference type="EMBL" id="MFC6868427.1"/>
    </source>
</evidence>
<dbReference type="SUPFAM" id="SSF50494">
    <property type="entry name" value="Trypsin-like serine proteases"/>
    <property type="match status" value="1"/>
</dbReference>
<dbReference type="InterPro" id="IPR033116">
    <property type="entry name" value="TRYPSIN_SER"/>
</dbReference>
<dbReference type="InterPro" id="IPR050430">
    <property type="entry name" value="Peptidase_S1"/>
</dbReference>
<organism evidence="6 7">
    <name type="scientific">Haloechinothrix salitolerans</name>
    <dbReference type="NCBI Taxonomy" id="926830"/>
    <lineage>
        <taxon>Bacteria</taxon>
        <taxon>Bacillati</taxon>
        <taxon>Actinomycetota</taxon>
        <taxon>Actinomycetes</taxon>
        <taxon>Pseudonocardiales</taxon>
        <taxon>Pseudonocardiaceae</taxon>
        <taxon>Haloechinothrix</taxon>
    </lineage>
</organism>
<evidence type="ECO:0000313" key="7">
    <source>
        <dbReference type="Proteomes" id="UP001596337"/>
    </source>
</evidence>
<dbReference type="SMART" id="SM00020">
    <property type="entry name" value="Tryp_SPc"/>
    <property type="match status" value="1"/>
</dbReference>
<dbReference type="PROSITE" id="PS00134">
    <property type="entry name" value="TRYPSIN_HIS"/>
    <property type="match status" value="1"/>
</dbReference>
<reference evidence="7" key="1">
    <citation type="journal article" date="2019" name="Int. J. Syst. Evol. Microbiol.">
        <title>The Global Catalogue of Microorganisms (GCM) 10K type strain sequencing project: providing services to taxonomists for standard genome sequencing and annotation.</title>
        <authorList>
            <consortium name="The Broad Institute Genomics Platform"/>
            <consortium name="The Broad Institute Genome Sequencing Center for Infectious Disease"/>
            <person name="Wu L."/>
            <person name="Ma J."/>
        </authorList>
    </citation>
    <scope>NUCLEOTIDE SEQUENCE [LARGE SCALE GENOMIC DNA]</scope>
    <source>
        <strain evidence="7">KCTC 32255</strain>
    </source>
</reference>
<keyword evidence="7" id="KW-1185">Reference proteome</keyword>
<dbReference type="EMBL" id="JBHSXX010000001">
    <property type="protein sequence ID" value="MFC6868427.1"/>
    <property type="molecule type" value="Genomic_DNA"/>
</dbReference>
<comment type="caution">
    <text evidence="6">The sequence shown here is derived from an EMBL/GenBank/DDBJ whole genome shotgun (WGS) entry which is preliminary data.</text>
</comment>
<dbReference type="InterPro" id="IPR001314">
    <property type="entry name" value="Peptidase_S1A"/>
</dbReference>
<dbReference type="InterPro" id="IPR018114">
    <property type="entry name" value="TRYPSIN_HIS"/>
</dbReference>
<dbReference type="InterPro" id="IPR009003">
    <property type="entry name" value="Peptidase_S1_PA"/>
</dbReference>
<dbReference type="GO" id="GO:0006508">
    <property type="term" value="P:proteolysis"/>
    <property type="evidence" value="ECO:0007669"/>
    <property type="project" value="UniProtKB-KW"/>
</dbReference>
<evidence type="ECO:0000256" key="2">
    <source>
        <dbReference type="ARBA" id="ARBA00023157"/>
    </source>
</evidence>
<protein>
    <submittedName>
        <fullName evidence="6">Serine protease</fullName>
    </submittedName>
</protein>
<keyword evidence="3" id="KW-0720">Serine protease</keyword>
<feature type="compositionally biased region" description="Pro residues" evidence="4">
    <location>
        <begin position="290"/>
        <end position="300"/>
    </location>
</feature>
<comment type="similarity">
    <text evidence="1">Belongs to the peptidase S1 family.</text>
</comment>
<dbReference type="Pfam" id="PF00089">
    <property type="entry name" value="Trypsin"/>
    <property type="match status" value="1"/>
</dbReference>
<dbReference type="PROSITE" id="PS00135">
    <property type="entry name" value="TRYPSIN_SER"/>
    <property type="match status" value="1"/>
</dbReference>
<evidence type="ECO:0000256" key="1">
    <source>
        <dbReference type="ARBA" id="ARBA00007664"/>
    </source>
</evidence>
<dbReference type="Gene3D" id="2.40.10.10">
    <property type="entry name" value="Trypsin-like serine proteases"/>
    <property type="match status" value="1"/>
</dbReference>
<dbReference type="GO" id="GO:0008233">
    <property type="term" value="F:peptidase activity"/>
    <property type="evidence" value="ECO:0007669"/>
    <property type="project" value="UniProtKB-KW"/>
</dbReference>
<dbReference type="Proteomes" id="UP001596337">
    <property type="component" value="Unassembled WGS sequence"/>
</dbReference>
<name>A0ABW2C1K7_9PSEU</name>
<feature type="compositionally biased region" description="Acidic residues" evidence="4">
    <location>
        <begin position="279"/>
        <end position="289"/>
    </location>
</feature>
<dbReference type="PANTHER" id="PTHR24276">
    <property type="entry name" value="POLYSERASE-RELATED"/>
    <property type="match status" value="1"/>
</dbReference>
<feature type="compositionally biased region" description="Acidic residues" evidence="4">
    <location>
        <begin position="260"/>
        <end position="270"/>
    </location>
</feature>
<evidence type="ECO:0000256" key="3">
    <source>
        <dbReference type="RuleBase" id="RU363034"/>
    </source>
</evidence>
<accession>A0ABW2C1K7</accession>
<feature type="domain" description="Peptidase S1" evidence="5">
    <location>
        <begin position="38"/>
        <end position="262"/>
    </location>
</feature>
<gene>
    <name evidence="6" type="ORF">ACFQGD_14885</name>
</gene>
<dbReference type="PRINTS" id="PR00722">
    <property type="entry name" value="CHYMOTRYPSIN"/>
</dbReference>